<accession>A0A238Y8I7</accession>
<feature type="signal peptide" evidence="2">
    <location>
        <begin position="1"/>
        <end position="17"/>
    </location>
</feature>
<protein>
    <submittedName>
        <fullName evidence="3">Oxygen tolerance</fullName>
    </submittedName>
</protein>
<keyword evidence="1" id="KW-0472">Membrane</keyword>
<keyword evidence="2" id="KW-0732">Signal</keyword>
<dbReference type="Proteomes" id="UP000198417">
    <property type="component" value="Unassembled WGS sequence"/>
</dbReference>
<evidence type="ECO:0000256" key="2">
    <source>
        <dbReference type="SAM" id="SignalP"/>
    </source>
</evidence>
<dbReference type="PANTHER" id="PTHR40940:SF1">
    <property type="entry name" value="PROTEIN BATD"/>
    <property type="match status" value="1"/>
</dbReference>
<keyword evidence="1" id="KW-0812">Transmembrane</keyword>
<reference evidence="3 4" key="1">
    <citation type="submission" date="2017-06" db="EMBL/GenBank/DDBJ databases">
        <authorList>
            <person name="Kim H.J."/>
            <person name="Triplett B.A."/>
        </authorList>
    </citation>
    <scope>NUCLEOTIDE SEQUENCE [LARGE SCALE GENOMIC DNA]</scope>
    <source>
        <strain evidence="3 4">DSM 29052</strain>
    </source>
</reference>
<keyword evidence="1" id="KW-1133">Transmembrane helix</keyword>
<sequence>MRWFVVLIWALTSVACAAQTTQVNPADLTLTVTVANGDVAPYVQEMVLVTIEGQYRRHVTREIMEQPDLEGFNWMQLGPDQWYDTTERGKKVKNLRRRMALYPDRPGTLTIGAFTHHLTLTDEGDDWFPHDIQSQPITIEVLPAPEVKSWWFPVRHLEVSDTWSNAPDRLKPGEGVLRVIRVEATGVPPDMIPPMPELHSPSAMIFAHPEKRLVELSPEGPVSVAFWRWTIRPGNHTSAIVEPISFDYFDTRNRVPRTVTISAQRVAMDESSLPDPVLPPEPARLFALPVLILFGVALAGGLGAILFGRQFAGLDRLRQVALLDPLRRKMRRAAAARDLPGLRRAAIAMLARDGYSVARCELLKDLDRDAFGRTPGHLDGRAFARRFLASR</sequence>
<gene>
    <name evidence="3" type="ORF">SAMN06265370_11548</name>
</gene>
<feature type="transmembrane region" description="Helical" evidence="1">
    <location>
        <begin position="286"/>
        <end position="308"/>
    </location>
</feature>
<evidence type="ECO:0000313" key="3">
    <source>
        <dbReference type="EMBL" id="SNR67148.1"/>
    </source>
</evidence>
<feature type="chain" id="PRO_5012873195" evidence="2">
    <location>
        <begin position="18"/>
        <end position="391"/>
    </location>
</feature>
<proteinExistence type="predicted"/>
<evidence type="ECO:0000256" key="1">
    <source>
        <dbReference type="SAM" id="Phobius"/>
    </source>
</evidence>
<dbReference type="AlphaFoldDB" id="A0A238Y8I7"/>
<dbReference type="PROSITE" id="PS51257">
    <property type="entry name" value="PROKAR_LIPOPROTEIN"/>
    <property type="match status" value="1"/>
</dbReference>
<organism evidence="3 4">
    <name type="scientific">Puniceibacterium sediminis</name>
    <dbReference type="NCBI Taxonomy" id="1608407"/>
    <lineage>
        <taxon>Bacteria</taxon>
        <taxon>Pseudomonadati</taxon>
        <taxon>Pseudomonadota</taxon>
        <taxon>Alphaproteobacteria</taxon>
        <taxon>Rhodobacterales</taxon>
        <taxon>Paracoccaceae</taxon>
        <taxon>Puniceibacterium</taxon>
    </lineage>
</organism>
<name>A0A238Y8I7_9RHOB</name>
<dbReference type="EMBL" id="FZNN01000015">
    <property type="protein sequence ID" value="SNR67148.1"/>
    <property type="molecule type" value="Genomic_DNA"/>
</dbReference>
<dbReference type="PANTHER" id="PTHR40940">
    <property type="entry name" value="PROTEIN BATD-RELATED"/>
    <property type="match status" value="1"/>
</dbReference>
<dbReference type="OrthoDB" id="7688940at2"/>
<keyword evidence="4" id="KW-1185">Reference proteome</keyword>
<dbReference type="InterPro" id="IPR025738">
    <property type="entry name" value="BatD"/>
</dbReference>
<dbReference type="RefSeq" id="WP_089272109.1">
    <property type="nucleotide sequence ID" value="NZ_FZNN01000015.1"/>
</dbReference>
<evidence type="ECO:0000313" key="4">
    <source>
        <dbReference type="Proteomes" id="UP000198417"/>
    </source>
</evidence>